<evidence type="ECO:0000313" key="2">
    <source>
        <dbReference type="Proteomes" id="UP000527143"/>
    </source>
</evidence>
<gene>
    <name evidence="1" type="ORF">FHT02_003084</name>
</gene>
<keyword evidence="1" id="KW-0238">DNA-binding</keyword>
<comment type="caution">
    <text evidence="1">The sequence shown here is derived from an EMBL/GenBank/DDBJ whole genome shotgun (WGS) entry which is preliminary data.</text>
</comment>
<protein>
    <submittedName>
        <fullName evidence="1">DNA-binding beta-propeller fold protein YncE</fullName>
    </submittedName>
</protein>
<sequence>MAELAATRKGDLIALLRKDRSEITITATAADAVAKTIRLSSEPSGAAFTRDGRELWVALPKENQIAVFEMRAFRQTALLEVPSGPASIAMSVDGHRAFASMTYAQEIRTFDVKRKTEIARVASTYPGAGRLAVTPNGKALWAYHPNGEIDVIATKPPFKARPSARLEGAIGSLTFVHVGLDSFAYASSPVSSSVSVFDADSFRKVASVRLEAEASGIWTSGDGTAVYAALPTANKVVQIDTASNRVVGTVKVPGTPNALIYVPGAVHQRRAVAKGLP</sequence>
<dbReference type="PANTHER" id="PTHR47197:SF3">
    <property type="entry name" value="DIHYDRO-HEME D1 DEHYDROGENASE"/>
    <property type="match status" value="1"/>
</dbReference>
<dbReference type="Proteomes" id="UP000527143">
    <property type="component" value="Unassembled WGS sequence"/>
</dbReference>
<dbReference type="AlphaFoldDB" id="A0A840YR80"/>
<accession>A0A840YR80</accession>
<dbReference type="InterPro" id="IPR051200">
    <property type="entry name" value="Host-pathogen_enzymatic-act"/>
</dbReference>
<dbReference type="Gene3D" id="2.130.10.10">
    <property type="entry name" value="YVTN repeat-like/Quinoprotein amine dehydrogenase"/>
    <property type="match status" value="2"/>
</dbReference>
<dbReference type="InterPro" id="IPR015943">
    <property type="entry name" value="WD40/YVTN_repeat-like_dom_sf"/>
</dbReference>
<dbReference type="EMBL" id="JACIJF010000010">
    <property type="protein sequence ID" value="MBB5711832.1"/>
    <property type="molecule type" value="Genomic_DNA"/>
</dbReference>
<reference evidence="1 2" key="1">
    <citation type="submission" date="2020-08" db="EMBL/GenBank/DDBJ databases">
        <title>Genomic Encyclopedia of Type Strains, Phase IV (KMG-IV): sequencing the most valuable type-strain genomes for metagenomic binning, comparative biology and taxonomic classification.</title>
        <authorList>
            <person name="Goeker M."/>
        </authorList>
    </citation>
    <scope>NUCLEOTIDE SEQUENCE [LARGE SCALE GENOMIC DNA]</scope>
    <source>
        <strain evidence="1 2">DSM 26736</strain>
    </source>
</reference>
<evidence type="ECO:0000313" key="1">
    <source>
        <dbReference type="EMBL" id="MBB5711832.1"/>
    </source>
</evidence>
<dbReference type="InterPro" id="IPR011045">
    <property type="entry name" value="N2O_reductase_N"/>
</dbReference>
<proteinExistence type="predicted"/>
<dbReference type="SUPFAM" id="SSF50974">
    <property type="entry name" value="Nitrous oxide reductase, N-terminal domain"/>
    <property type="match status" value="1"/>
</dbReference>
<keyword evidence="2" id="KW-1185">Reference proteome</keyword>
<dbReference type="PANTHER" id="PTHR47197">
    <property type="entry name" value="PROTEIN NIRF"/>
    <property type="match status" value="1"/>
</dbReference>
<dbReference type="RefSeq" id="WP_184089340.1">
    <property type="nucleotide sequence ID" value="NZ_JACIJF010000010.1"/>
</dbReference>
<organism evidence="1 2">
    <name type="scientific">Sphingomonas xinjiangensis</name>
    <dbReference type="NCBI Taxonomy" id="643568"/>
    <lineage>
        <taxon>Bacteria</taxon>
        <taxon>Pseudomonadati</taxon>
        <taxon>Pseudomonadota</taxon>
        <taxon>Alphaproteobacteria</taxon>
        <taxon>Sphingomonadales</taxon>
        <taxon>Sphingomonadaceae</taxon>
        <taxon>Sphingomonas</taxon>
    </lineage>
</organism>
<dbReference type="GO" id="GO:0003677">
    <property type="term" value="F:DNA binding"/>
    <property type="evidence" value="ECO:0007669"/>
    <property type="project" value="UniProtKB-KW"/>
</dbReference>
<name>A0A840YR80_9SPHN</name>